<organism evidence="1">
    <name type="scientific">bioreactor metagenome</name>
    <dbReference type="NCBI Taxonomy" id="1076179"/>
    <lineage>
        <taxon>unclassified sequences</taxon>
        <taxon>metagenomes</taxon>
        <taxon>ecological metagenomes</taxon>
    </lineage>
</organism>
<dbReference type="AlphaFoldDB" id="A0A645FF96"/>
<comment type="caution">
    <text evidence="1">The sequence shown here is derived from an EMBL/GenBank/DDBJ whole genome shotgun (WGS) entry which is preliminary data.</text>
</comment>
<evidence type="ECO:0000313" key="1">
    <source>
        <dbReference type="EMBL" id="MPN12019.1"/>
    </source>
</evidence>
<accession>A0A645FF96</accession>
<reference evidence="1" key="1">
    <citation type="submission" date="2019-08" db="EMBL/GenBank/DDBJ databases">
        <authorList>
            <person name="Kucharzyk K."/>
            <person name="Murdoch R.W."/>
            <person name="Higgins S."/>
            <person name="Loffler F."/>
        </authorList>
    </citation>
    <scope>NUCLEOTIDE SEQUENCE</scope>
</reference>
<sequence length="39" mass="4111">MNEVLSCISRSGEGSSSVLGEIPLPLGVYVLAETSQHHI</sequence>
<proteinExistence type="predicted"/>
<protein>
    <submittedName>
        <fullName evidence="1">Uncharacterized protein</fullName>
    </submittedName>
</protein>
<dbReference type="EMBL" id="VSSQ01058292">
    <property type="protein sequence ID" value="MPN12019.1"/>
    <property type="molecule type" value="Genomic_DNA"/>
</dbReference>
<name>A0A645FF96_9ZZZZ</name>
<gene>
    <name evidence="1" type="ORF">SDC9_159329</name>
</gene>